<protein>
    <recommendedName>
        <fullName evidence="3">DUF2461 domain-containing protein</fullName>
    </recommendedName>
</protein>
<evidence type="ECO:0000313" key="1">
    <source>
        <dbReference type="EMBL" id="TWT51641.1"/>
    </source>
</evidence>
<evidence type="ECO:0008006" key="3">
    <source>
        <dbReference type="Google" id="ProtNLM"/>
    </source>
</evidence>
<dbReference type="Proteomes" id="UP000317243">
    <property type="component" value="Unassembled WGS sequence"/>
</dbReference>
<keyword evidence="2" id="KW-1185">Reference proteome</keyword>
<dbReference type="EMBL" id="SIHI01000012">
    <property type="protein sequence ID" value="TWT51641.1"/>
    <property type="molecule type" value="Genomic_DNA"/>
</dbReference>
<name>A0A5C5WNF5_9PLAN</name>
<dbReference type="Pfam" id="PF09365">
    <property type="entry name" value="DUF2461"/>
    <property type="match status" value="1"/>
</dbReference>
<evidence type="ECO:0000313" key="2">
    <source>
        <dbReference type="Proteomes" id="UP000317243"/>
    </source>
</evidence>
<reference evidence="1 2" key="1">
    <citation type="submission" date="2019-02" db="EMBL/GenBank/DDBJ databases">
        <title>Deep-cultivation of Planctomycetes and their phenomic and genomic characterization uncovers novel biology.</title>
        <authorList>
            <person name="Wiegand S."/>
            <person name="Jogler M."/>
            <person name="Boedeker C."/>
            <person name="Pinto D."/>
            <person name="Vollmers J."/>
            <person name="Rivas-Marin E."/>
            <person name="Kohn T."/>
            <person name="Peeters S.H."/>
            <person name="Heuer A."/>
            <person name="Rast P."/>
            <person name="Oberbeckmann S."/>
            <person name="Bunk B."/>
            <person name="Jeske O."/>
            <person name="Meyerdierks A."/>
            <person name="Storesund J.E."/>
            <person name="Kallscheuer N."/>
            <person name="Luecker S."/>
            <person name="Lage O.M."/>
            <person name="Pohl T."/>
            <person name="Merkel B.J."/>
            <person name="Hornburger P."/>
            <person name="Mueller R.-W."/>
            <person name="Bruemmer F."/>
            <person name="Labrenz M."/>
            <person name="Spormann A.M."/>
            <person name="Op Den Camp H."/>
            <person name="Overmann J."/>
            <person name="Amann R."/>
            <person name="Jetten M.S.M."/>
            <person name="Mascher T."/>
            <person name="Medema M.H."/>
            <person name="Devos D.P."/>
            <person name="Kaster A.-K."/>
            <person name="Ovreas L."/>
            <person name="Rohde M."/>
            <person name="Galperin M.Y."/>
            <person name="Jogler C."/>
        </authorList>
    </citation>
    <scope>NUCLEOTIDE SEQUENCE [LARGE SCALE GENOMIC DNA]</scope>
    <source>
        <strain evidence="1 2">KOR42</strain>
    </source>
</reference>
<proteinExistence type="predicted"/>
<sequence length="38" mass="4474">MGTFNGFPPSVFQFLSELEANNDKDWFDANRDRYESEV</sequence>
<organism evidence="1 2">
    <name type="scientific">Thalassoglobus neptunius</name>
    <dbReference type="NCBI Taxonomy" id="1938619"/>
    <lineage>
        <taxon>Bacteria</taxon>
        <taxon>Pseudomonadati</taxon>
        <taxon>Planctomycetota</taxon>
        <taxon>Planctomycetia</taxon>
        <taxon>Planctomycetales</taxon>
        <taxon>Planctomycetaceae</taxon>
        <taxon>Thalassoglobus</taxon>
    </lineage>
</organism>
<comment type="caution">
    <text evidence="1">The sequence shown here is derived from an EMBL/GenBank/DDBJ whole genome shotgun (WGS) entry which is preliminary data.</text>
</comment>
<accession>A0A5C5WNF5</accession>
<gene>
    <name evidence="1" type="ORF">KOR42_35290</name>
</gene>
<dbReference type="InterPro" id="IPR012808">
    <property type="entry name" value="CHP02453"/>
</dbReference>
<dbReference type="AlphaFoldDB" id="A0A5C5WNF5"/>